<evidence type="ECO:0000313" key="2">
    <source>
        <dbReference type="EMBL" id="GIQ89685.1"/>
    </source>
</evidence>
<evidence type="ECO:0000313" key="3">
    <source>
        <dbReference type="Proteomes" id="UP000265618"/>
    </source>
</evidence>
<dbReference type="EMBL" id="BDIP01005314">
    <property type="protein sequence ID" value="GIQ89685.1"/>
    <property type="molecule type" value="Genomic_DNA"/>
</dbReference>
<organism evidence="2 3">
    <name type="scientific">Kipferlia bialata</name>
    <dbReference type="NCBI Taxonomy" id="797122"/>
    <lineage>
        <taxon>Eukaryota</taxon>
        <taxon>Metamonada</taxon>
        <taxon>Carpediemonas-like organisms</taxon>
        <taxon>Kipferlia</taxon>
    </lineage>
</organism>
<name>A0A9K3GPA1_9EUKA</name>
<protein>
    <submittedName>
        <fullName evidence="2">Uncharacterized protein</fullName>
    </submittedName>
</protein>
<comment type="caution">
    <text evidence="2">The sequence shown here is derived from an EMBL/GenBank/DDBJ whole genome shotgun (WGS) entry which is preliminary data.</text>
</comment>
<feature type="non-terminal residue" evidence="2">
    <location>
        <position position="1"/>
    </location>
</feature>
<accession>A0A9K3GPA1</accession>
<evidence type="ECO:0000256" key="1">
    <source>
        <dbReference type="SAM" id="MobiDB-lite"/>
    </source>
</evidence>
<dbReference type="Proteomes" id="UP000265618">
    <property type="component" value="Unassembled WGS sequence"/>
</dbReference>
<proteinExistence type="predicted"/>
<sequence length="174" mass="19939">VCIDREREREREARLRERVAKLERENEELRGYAGLERQGQSTNPHPDHPAMPVSIEDMSVSERVVPTTHHWGVQVLTTPPVQHERRFYVQSDILSVRARYGSLPLSMCDQVPSDTPYHQETHCMYVVHTPSGSEFYLMQRPSGQNGQHMARYEIGGANVYVQPFPGETLTAIIN</sequence>
<dbReference type="AlphaFoldDB" id="A0A9K3GPA1"/>
<keyword evidence="3" id="KW-1185">Reference proteome</keyword>
<reference evidence="2 3" key="1">
    <citation type="journal article" date="2018" name="PLoS ONE">
        <title>The draft genome of Kipferlia bialata reveals reductive genome evolution in fornicate parasites.</title>
        <authorList>
            <person name="Tanifuji G."/>
            <person name="Takabayashi S."/>
            <person name="Kume K."/>
            <person name="Takagi M."/>
            <person name="Nakayama T."/>
            <person name="Kamikawa R."/>
            <person name="Inagaki Y."/>
            <person name="Hashimoto T."/>
        </authorList>
    </citation>
    <scope>NUCLEOTIDE SEQUENCE [LARGE SCALE GENOMIC DNA]</scope>
    <source>
        <strain evidence="2">NY0173</strain>
    </source>
</reference>
<feature type="region of interest" description="Disordered" evidence="1">
    <location>
        <begin position="30"/>
        <end position="52"/>
    </location>
</feature>
<gene>
    <name evidence="2" type="ORF">KIPB_012225</name>
</gene>